<sequence>MTHAIRKTSGGAKSQHPRRANLRKARADECHVVLVHIIGDIFLSPLSPVFQVSKILNRISSVAPALMLLKRWMNEA</sequence>
<evidence type="ECO:0000256" key="1">
    <source>
        <dbReference type="SAM" id="MobiDB-lite"/>
    </source>
</evidence>
<dbReference type="RefSeq" id="XP_024577008.1">
    <property type="nucleotide sequence ID" value="XM_024726319.1"/>
</dbReference>
<dbReference type="GeneID" id="36405880"/>
<reference evidence="3" key="1">
    <citation type="submission" date="2014-09" db="EMBL/GenBank/DDBJ databases">
        <authorList>
            <person name="Sharma Rahul"/>
            <person name="Thines Marco"/>
        </authorList>
    </citation>
    <scope>NUCLEOTIDE SEQUENCE [LARGE SCALE GENOMIC DNA]</scope>
</reference>
<feature type="region of interest" description="Disordered" evidence="1">
    <location>
        <begin position="1"/>
        <end position="23"/>
    </location>
</feature>
<name>A0A0P1AHN5_PLAHL</name>
<evidence type="ECO:0000313" key="3">
    <source>
        <dbReference type="Proteomes" id="UP000054928"/>
    </source>
</evidence>
<evidence type="ECO:0000313" key="2">
    <source>
        <dbReference type="EMBL" id="CEG40639.1"/>
    </source>
</evidence>
<dbReference type="AlphaFoldDB" id="A0A0P1AHN5"/>
<keyword evidence="3" id="KW-1185">Reference proteome</keyword>
<proteinExistence type="predicted"/>
<dbReference type="EMBL" id="CCYD01000523">
    <property type="protein sequence ID" value="CEG40639.1"/>
    <property type="molecule type" value="Genomic_DNA"/>
</dbReference>
<accession>A0A0P1AHN5</accession>
<organism evidence="2 3">
    <name type="scientific">Plasmopara halstedii</name>
    <name type="common">Downy mildew of sunflower</name>
    <dbReference type="NCBI Taxonomy" id="4781"/>
    <lineage>
        <taxon>Eukaryota</taxon>
        <taxon>Sar</taxon>
        <taxon>Stramenopiles</taxon>
        <taxon>Oomycota</taxon>
        <taxon>Peronosporomycetes</taxon>
        <taxon>Peronosporales</taxon>
        <taxon>Peronosporaceae</taxon>
        <taxon>Plasmopara</taxon>
    </lineage>
</organism>
<protein>
    <submittedName>
        <fullName evidence="2">Uncharacterized protein</fullName>
    </submittedName>
</protein>
<dbReference type="Proteomes" id="UP000054928">
    <property type="component" value="Unassembled WGS sequence"/>
</dbReference>